<dbReference type="STRING" id="321763.SAMN04488692_10626"/>
<feature type="domain" description="Outer membrane protein beta-barrel" evidence="2">
    <location>
        <begin position="71"/>
        <end position="274"/>
    </location>
</feature>
<keyword evidence="4" id="KW-1185">Reference proteome</keyword>
<keyword evidence="1" id="KW-0732">Signal</keyword>
<dbReference type="RefSeq" id="WP_089759075.1">
    <property type="nucleotide sequence ID" value="NZ_FNGO01000006.1"/>
</dbReference>
<protein>
    <submittedName>
        <fullName evidence="3">Outer membrane protein beta-barrel domain-containing protein</fullName>
    </submittedName>
</protein>
<dbReference type="Proteomes" id="UP000199476">
    <property type="component" value="Unassembled WGS sequence"/>
</dbReference>
<evidence type="ECO:0000313" key="4">
    <source>
        <dbReference type="Proteomes" id="UP000199476"/>
    </source>
</evidence>
<gene>
    <name evidence="3" type="ORF">SAMN04488692_10626</name>
</gene>
<dbReference type="EMBL" id="FNGO01000006">
    <property type="protein sequence ID" value="SDL59824.1"/>
    <property type="molecule type" value="Genomic_DNA"/>
</dbReference>
<dbReference type="InterPro" id="IPR036709">
    <property type="entry name" value="Autotransporte_beta_dom_sf"/>
</dbReference>
<organism evidence="3 4">
    <name type="scientific">Halarsenatibacter silvermanii</name>
    <dbReference type="NCBI Taxonomy" id="321763"/>
    <lineage>
        <taxon>Bacteria</taxon>
        <taxon>Bacillati</taxon>
        <taxon>Bacillota</taxon>
        <taxon>Clostridia</taxon>
        <taxon>Halanaerobiales</taxon>
        <taxon>Halarsenatibacteraceae</taxon>
        <taxon>Halarsenatibacter</taxon>
    </lineage>
</organism>
<dbReference type="AlphaFoldDB" id="A0A1G9LD82"/>
<dbReference type="Gene3D" id="2.40.160.20">
    <property type="match status" value="1"/>
</dbReference>
<dbReference type="SUPFAM" id="SSF103515">
    <property type="entry name" value="Autotransporter"/>
    <property type="match status" value="1"/>
</dbReference>
<evidence type="ECO:0000256" key="1">
    <source>
        <dbReference type="ARBA" id="ARBA00022729"/>
    </source>
</evidence>
<evidence type="ECO:0000313" key="3">
    <source>
        <dbReference type="EMBL" id="SDL59824.1"/>
    </source>
</evidence>
<proteinExistence type="predicted"/>
<dbReference type="InterPro" id="IPR027385">
    <property type="entry name" value="Beta-barrel_OMP"/>
</dbReference>
<name>A0A1G9LD82_9FIRM</name>
<sequence length="274" mass="31268">MKDGTSYRVFFKARHFIMITSLTVLLLSVSLIFSTTALQADEVADEEFVGLSFQQTSNRGNSRFYENDIYGGLKYLYFDSDVNILSEGSNNDFEYEDDLYYDSSPGFFVGARNRVSPQLTLSAEYSRFTFSDDVDFELDNNDDGNKEIDMTFNTIGADAEIDLVGDEATRFKFLAGVSYHFGDLEVDISSDEDDLDGVDSEVDLNSDFGYNLGFALEQELSEKMTFHSNVRYRFLDLDIDEVEEEIDGEDRSMFNEHEYDMDAIEFSAGISYKF</sequence>
<evidence type="ECO:0000259" key="2">
    <source>
        <dbReference type="Pfam" id="PF13505"/>
    </source>
</evidence>
<reference evidence="3 4" key="1">
    <citation type="submission" date="2016-10" db="EMBL/GenBank/DDBJ databases">
        <authorList>
            <person name="de Groot N.N."/>
        </authorList>
    </citation>
    <scope>NUCLEOTIDE SEQUENCE [LARGE SCALE GENOMIC DNA]</scope>
    <source>
        <strain evidence="3 4">SLAS-1</strain>
    </source>
</reference>
<accession>A0A1G9LD82</accession>
<dbReference type="Pfam" id="PF13505">
    <property type="entry name" value="OMP_b-brl"/>
    <property type="match status" value="1"/>
</dbReference>